<keyword evidence="3 6" id="KW-0812">Transmembrane</keyword>
<feature type="transmembrane region" description="Helical" evidence="6">
    <location>
        <begin position="190"/>
        <end position="212"/>
    </location>
</feature>
<evidence type="ECO:0000313" key="9">
    <source>
        <dbReference type="Proteomes" id="UP001595530"/>
    </source>
</evidence>
<dbReference type="PROSITE" id="PS50850">
    <property type="entry name" value="MFS"/>
    <property type="match status" value="1"/>
</dbReference>
<comment type="caution">
    <text evidence="8">The sequence shown here is derived from an EMBL/GenBank/DDBJ whole genome shotgun (WGS) entry which is preliminary data.</text>
</comment>
<evidence type="ECO:0000256" key="3">
    <source>
        <dbReference type="ARBA" id="ARBA00022692"/>
    </source>
</evidence>
<evidence type="ECO:0000256" key="1">
    <source>
        <dbReference type="ARBA" id="ARBA00004141"/>
    </source>
</evidence>
<dbReference type="Pfam" id="PF07690">
    <property type="entry name" value="MFS_1"/>
    <property type="match status" value="1"/>
</dbReference>
<evidence type="ECO:0000256" key="2">
    <source>
        <dbReference type="ARBA" id="ARBA00022448"/>
    </source>
</evidence>
<dbReference type="InterPro" id="IPR011701">
    <property type="entry name" value="MFS"/>
</dbReference>
<dbReference type="Gene3D" id="1.20.1250.20">
    <property type="entry name" value="MFS general substrate transporter like domains"/>
    <property type="match status" value="2"/>
</dbReference>
<protein>
    <submittedName>
        <fullName evidence="8">MFS transporter</fullName>
    </submittedName>
</protein>
<keyword evidence="9" id="KW-1185">Reference proteome</keyword>
<feature type="transmembrane region" description="Helical" evidence="6">
    <location>
        <begin position="122"/>
        <end position="143"/>
    </location>
</feature>
<name>A0ABV7F0Y5_9BURK</name>
<evidence type="ECO:0000256" key="4">
    <source>
        <dbReference type="ARBA" id="ARBA00022989"/>
    </source>
</evidence>
<keyword evidence="5 6" id="KW-0472">Membrane</keyword>
<comment type="subcellular location">
    <subcellularLocation>
        <location evidence="1">Membrane</location>
        <topology evidence="1">Multi-pass membrane protein</topology>
    </subcellularLocation>
</comment>
<feature type="transmembrane region" description="Helical" evidence="6">
    <location>
        <begin position="290"/>
        <end position="310"/>
    </location>
</feature>
<accession>A0ABV7F0Y5</accession>
<feature type="transmembrane region" description="Helical" evidence="6">
    <location>
        <begin position="27"/>
        <end position="45"/>
    </location>
</feature>
<dbReference type="PANTHER" id="PTHR43791:SF36">
    <property type="entry name" value="TRANSPORTER, PUTATIVE (AFU_ORTHOLOGUE AFUA_6G08340)-RELATED"/>
    <property type="match status" value="1"/>
</dbReference>
<evidence type="ECO:0000313" key="8">
    <source>
        <dbReference type="EMBL" id="MFC3107502.1"/>
    </source>
</evidence>
<reference evidence="9" key="1">
    <citation type="journal article" date="2019" name="Int. J. Syst. Evol. Microbiol.">
        <title>The Global Catalogue of Microorganisms (GCM) 10K type strain sequencing project: providing services to taxonomists for standard genome sequencing and annotation.</title>
        <authorList>
            <consortium name="The Broad Institute Genomics Platform"/>
            <consortium name="The Broad Institute Genome Sequencing Center for Infectious Disease"/>
            <person name="Wu L."/>
            <person name="Ma J."/>
        </authorList>
    </citation>
    <scope>NUCLEOTIDE SEQUENCE [LARGE SCALE GENOMIC DNA]</scope>
    <source>
        <strain evidence="9">KCTC 42986</strain>
    </source>
</reference>
<feature type="transmembrane region" description="Helical" evidence="6">
    <location>
        <begin position="379"/>
        <end position="401"/>
    </location>
</feature>
<feature type="transmembrane region" description="Helical" evidence="6">
    <location>
        <begin position="97"/>
        <end position="116"/>
    </location>
</feature>
<evidence type="ECO:0000256" key="5">
    <source>
        <dbReference type="ARBA" id="ARBA00023136"/>
    </source>
</evidence>
<dbReference type="SUPFAM" id="SSF103473">
    <property type="entry name" value="MFS general substrate transporter"/>
    <property type="match status" value="1"/>
</dbReference>
<feature type="transmembrane region" description="Helical" evidence="6">
    <location>
        <begin position="65"/>
        <end position="85"/>
    </location>
</feature>
<feature type="transmembrane region" description="Helical" evidence="6">
    <location>
        <begin position="322"/>
        <end position="341"/>
    </location>
</feature>
<dbReference type="InterPro" id="IPR020846">
    <property type="entry name" value="MFS_dom"/>
</dbReference>
<keyword evidence="4 6" id="KW-1133">Transmembrane helix</keyword>
<dbReference type="RefSeq" id="WP_390331113.1">
    <property type="nucleotide sequence ID" value="NZ_JBHRTP010000016.1"/>
</dbReference>
<sequence length="439" mass="48295">METTVETGAAGTAGAVRSHEEAVYSKVTWRIVPFLMVCFLVAYLDRVNVGFAKLQMAHDLGFSETIYGLGAGVFFIGYFLFEVPSNLCLHRFGARMWIGRIMITWGLLSAGFAFISTPNEFYVLRFLLGLAEAGFTPGIVYYLSTWYPSHRRAKITAIYCMGSPLSGIIGNPLSGLLMGGMAGVSGWHGWQWMFMLEAIPAVILGIMCFFYLDDTIGKAKWLISSEKRILEKAKEEENKLTVPDARVGKIFTDPRAWLISLICFCYVTGQYGITLWLPTFIKSTGVSDPLHIGLLSAIPYICAIFTMFFFARSADKHCERRWHLIVPCMMGATGFLALPYVTHSTTLSLVFLSIAASGILTCTPLFWSLPTAMWSGAGLATAIAMSNSIGNLSGFTSGFVVGYLRDMTQSSNAAFYMIAAMLTIGAFAIWTIPAKLVNR</sequence>
<feature type="domain" description="Major facilitator superfamily (MFS) profile" evidence="7">
    <location>
        <begin position="31"/>
        <end position="437"/>
    </location>
</feature>
<feature type="transmembrane region" description="Helical" evidence="6">
    <location>
        <begin position="347"/>
        <end position="367"/>
    </location>
</feature>
<feature type="transmembrane region" description="Helical" evidence="6">
    <location>
        <begin position="155"/>
        <end position="178"/>
    </location>
</feature>
<evidence type="ECO:0000259" key="7">
    <source>
        <dbReference type="PROSITE" id="PS50850"/>
    </source>
</evidence>
<proteinExistence type="predicted"/>
<evidence type="ECO:0000256" key="6">
    <source>
        <dbReference type="SAM" id="Phobius"/>
    </source>
</evidence>
<dbReference type="PANTHER" id="PTHR43791">
    <property type="entry name" value="PERMEASE-RELATED"/>
    <property type="match status" value="1"/>
</dbReference>
<dbReference type="InterPro" id="IPR036259">
    <property type="entry name" value="MFS_trans_sf"/>
</dbReference>
<feature type="transmembrane region" description="Helical" evidence="6">
    <location>
        <begin position="413"/>
        <end position="432"/>
    </location>
</feature>
<gene>
    <name evidence="8" type="ORF">ACFOFO_05940</name>
</gene>
<dbReference type="Proteomes" id="UP001595530">
    <property type="component" value="Unassembled WGS sequence"/>
</dbReference>
<dbReference type="EMBL" id="JBHRTP010000016">
    <property type="protein sequence ID" value="MFC3107502.1"/>
    <property type="molecule type" value="Genomic_DNA"/>
</dbReference>
<organism evidence="8 9">
    <name type="scientific">Undibacterium arcticum</name>
    <dbReference type="NCBI Taxonomy" id="1762892"/>
    <lineage>
        <taxon>Bacteria</taxon>
        <taxon>Pseudomonadati</taxon>
        <taxon>Pseudomonadota</taxon>
        <taxon>Betaproteobacteria</taxon>
        <taxon>Burkholderiales</taxon>
        <taxon>Oxalobacteraceae</taxon>
        <taxon>Undibacterium</taxon>
    </lineage>
</organism>
<keyword evidence="2" id="KW-0813">Transport</keyword>
<feature type="transmembrane region" description="Helical" evidence="6">
    <location>
        <begin position="256"/>
        <end position="278"/>
    </location>
</feature>
<dbReference type="CDD" id="cd17319">
    <property type="entry name" value="MFS_ExuT_GudP_like"/>
    <property type="match status" value="1"/>
</dbReference>